<evidence type="ECO:0000313" key="3">
    <source>
        <dbReference type="EMBL" id="MBW7953967.1"/>
    </source>
</evidence>
<dbReference type="GO" id="GO:0006418">
    <property type="term" value="P:tRNA aminoacylation for protein translation"/>
    <property type="evidence" value="ECO:0007669"/>
    <property type="project" value="UniProtKB-ARBA"/>
</dbReference>
<comment type="caution">
    <text evidence="3">The sequence shown here is derived from an EMBL/GenBank/DDBJ whole genome shotgun (WGS) entry which is preliminary data.</text>
</comment>
<organism evidence="3 4">
    <name type="scientific">Candidatus Dojkabacteria bacterium</name>
    <dbReference type="NCBI Taxonomy" id="2099670"/>
    <lineage>
        <taxon>Bacteria</taxon>
        <taxon>Candidatus Dojkabacteria</taxon>
    </lineage>
</organism>
<sequence>RDETMQAKIREAGLQKIPYMLIIGDKEEKTQSVSVRPRSGQDLGLMRTEEFADIVFSER</sequence>
<feature type="non-terminal residue" evidence="3">
    <location>
        <position position="1"/>
    </location>
</feature>
<feature type="domain" description="Anticodon-binding" evidence="2">
    <location>
        <begin position="1"/>
        <end position="55"/>
    </location>
</feature>
<dbReference type="AlphaFoldDB" id="A0A952AL02"/>
<dbReference type="EMBL" id="JACFOF010000011">
    <property type="protein sequence ID" value="MBW7953967.1"/>
    <property type="molecule type" value="Genomic_DNA"/>
</dbReference>
<evidence type="ECO:0000259" key="2">
    <source>
        <dbReference type="Pfam" id="PF03129"/>
    </source>
</evidence>
<evidence type="ECO:0000313" key="4">
    <source>
        <dbReference type="Proteomes" id="UP000781173"/>
    </source>
</evidence>
<keyword evidence="1" id="KW-0436">Ligase</keyword>
<dbReference type="GO" id="GO:0004812">
    <property type="term" value="F:aminoacyl-tRNA ligase activity"/>
    <property type="evidence" value="ECO:0007669"/>
    <property type="project" value="UniProtKB-KW"/>
</dbReference>
<keyword evidence="1" id="KW-0030">Aminoacyl-tRNA synthetase</keyword>
<name>A0A952AL02_9BACT</name>
<dbReference type="InterPro" id="IPR004154">
    <property type="entry name" value="Anticodon-bd"/>
</dbReference>
<gene>
    <name evidence="3" type="ORF">H3C67_04215</name>
</gene>
<protein>
    <recommendedName>
        <fullName evidence="2">Anticodon-binding domain-containing protein</fullName>
    </recommendedName>
</protein>
<dbReference type="Proteomes" id="UP000781173">
    <property type="component" value="Unassembled WGS sequence"/>
</dbReference>
<accession>A0A952AL02</accession>
<dbReference type="Pfam" id="PF03129">
    <property type="entry name" value="HGTP_anticodon"/>
    <property type="match status" value="1"/>
</dbReference>
<evidence type="ECO:0000256" key="1">
    <source>
        <dbReference type="ARBA" id="ARBA00023146"/>
    </source>
</evidence>
<dbReference type="InterPro" id="IPR036621">
    <property type="entry name" value="Anticodon-bd_dom_sf"/>
</dbReference>
<dbReference type="SUPFAM" id="SSF52954">
    <property type="entry name" value="Class II aaRS ABD-related"/>
    <property type="match status" value="1"/>
</dbReference>
<proteinExistence type="predicted"/>
<reference evidence="3" key="1">
    <citation type="journal article" date="2022" name="ISME J.">
        <title>A general approach to explore prokaryotic protein glycosylation reveals the unique surface layer modulation of an anammox bacterium.</title>
        <authorList>
            <person name="Pabst M."/>
            <person name="Grouzdev D.S."/>
            <person name="Lawson C.E."/>
            <person name="Kleikamp H.B.C."/>
            <person name="de Ram C."/>
            <person name="Louwen R."/>
            <person name="Lin Y.M."/>
            <person name="Lucker S."/>
            <person name="van Loosdrecht M.C.M."/>
            <person name="Laureni M."/>
        </authorList>
    </citation>
    <scope>NUCLEOTIDE SEQUENCE</scope>
    <source>
        <strain evidence="3">BROCD043</strain>
    </source>
</reference>
<dbReference type="Gene3D" id="3.40.50.800">
    <property type="entry name" value="Anticodon-binding domain"/>
    <property type="match status" value="1"/>
</dbReference>